<dbReference type="EMBL" id="CP102453">
    <property type="protein sequence ID" value="UUX34723.1"/>
    <property type="molecule type" value="Genomic_DNA"/>
</dbReference>
<sequence>MSDSIQFTWAGGSKGKGQIDFGTYSVDIAIPEALRGSGEGFGPKELLASAAQACFGTTLVYALEARKIETTDVSVTTEITTNETGLLFIHHIKVLTPTDLTDEVERAIAYSDRKCDVGNLLKSAGVTINVESEILVG</sequence>
<dbReference type="Pfam" id="PF02566">
    <property type="entry name" value="OsmC"/>
    <property type="match status" value="1"/>
</dbReference>
<dbReference type="InterPro" id="IPR036102">
    <property type="entry name" value="OsmC/Ohrsf"/>
</dbReference>
<dbReference type="Gene3D" id="3.30.300.20">
    <property type="match status" value="1"/>
</dbReference>
<dbReference type="Proteomes" id="UP001315967">
    <property type="component" value="Chromosome"/>
</dbReference>
<proteinExistence type="predicted"/>
<evidence type="ECO:0000313" key="1">
    <source>
        <dbReference type="EMBL" id="UUX34723.1"/>
    </source>
</evidence>
<gene>
    <name evidence="1" type="ORF">NRE15_03480</name>
</gene>
<organism evidence="1 2">
    <name type="scientific">Fundicoccus culcitae</name>
    <dbReference type="NCBI Taxonomy" id="2969821"/>
    <lineage>
        <taxon>Bacteria</taxon>
        <taxon>Bacillati</taxon>
        <taxon>Bacillota</taxon>
        <taxon>Bacilli</taxon>
        <taxon>Lactobacillales</taxon>
        <taxon>Aerococcaceae</taxon>
        <taxon>Fundicoccus</taxon>
    </lineage>
</organism>
<dbReference type="RefSeq" id="WP_313794224.1">
    <property type="nucleotide sequence ID" value="NZ_CP102453.1"/>
</dbReference>
<keyword evidence="2" id="KW-1185">Reference proteome</keyword>
<dbReference type="InterPro" id="IPR003718">
    <property type="entry name" value="OsmC/Ohr_fam"/>
</dbReference>
<name>A0ABY5P8N3_9LACT</name>
<accession>A0ABY5P8N3</accession>
<protein>
    <submittedName>
        <fullName evidence="1">OsmC family protein</fullName>
    </submittedName>
</protein>
<dbReference type="InterPro" id="IPR015946">
    <property type="entry name" value="KH_dom-like_a/b"/>
</dbReference>
<evidence type="ECO:0000313" key="2">
    <source>
        <dbReference type="Proteomes" id="UP001315967"/>
    </source>
</evidence>
<dbReference type="SUPFAM" id="SSF82784">
    <property type="entry name" value="OsmC-like"/>
    <property type="match status" value="1"/>
</dbReference>
<reference evidence="1 2" key="1">
    <citation type="submission" date="2022-08" db="EMBL/GenBank/DDBJ databases">
        <title>Aerococcaceae sp. nov isolated from spoiled eye mask.</title>
        <authorList>
            <person name="Zhou G."/>
            <person name="Xie X.-B."/>
            <person name="Shi Q.-S."/>
            <person name="Wang Y.-S."/>
            <person name="Wen X."/>
            <person name="Peng H."/>
            <person name="Yang X.-J."/>
            <person name="Tao H.-B."/>
            <person name="Huang X.-M."/>
        </authorList>
    </citation>
    <scope>NUCLEOTIDE SEQUENCE [LARGE SCALE GENOMIC DNA]</scope>
    <source>
        <strain evidence="2">DM20194951</strain>
    </source>
</reference>